<dbReference type="Pfam" id="PF00834">
    <property type="entry name" value="Ribul_P_3_epim"/>
    <property type="match status" value="1"/>
</dbReference>
<evidence type="ECO:0000256" key="8">
    <source>
        <dbReference type="ARBA" id="ARBA00022723"/>
    </source>
</evidence>
<comment type="cofactor">
    <cofactor evidence="12">
        <name>a divalent metal cation</name>
        <dbReference type="ChEBI" id="CHEBI:60240"/>
    </cofactor>
    <text evidence="12">Binds 1 divalent metal cation per subunit.</text>
</comment>
<feature type="binding site" evidence="13">
    <location>
        <position position="111"/>
    </location>
    <ligand>
        <name>substrate</name>
    </ligand>
</feature>
<dbReference type="EMBL" id="SRHE01000711">
    <property type="protein sequence ID" value="TWW08351.1"/>
    <property type="molecule type" value="Genomic_DNA"/>
</dbReference>
<dbReference type="AlphaFoldDB" id="A0A5C6M5S3"/>
<dbReference type="PIRSF" id="PIRSF001461">
    <property type="entry name" value="RPE"/>
    <property type="match status" value="1"/>
</dbReference>
<evidence type="ECO:0000256" key="1">
    <source>
        <dbReference type="ARBA" id="ARBA00001782"/>
    </source>
</evidence>
<feature type="binding site" evidence="13">
    <location>
        <position position="219"/>
    </location>
    <ligand>
        <name>substrate</name>
    </ligand>
</feature>
<feature type="binding site" evidence="12">
    <location>
        <position position="78"/>
    </location>
    <ligand>
        <name>a divalent metal cation</name>
        <dbReference type="ChEBI" id="CHEBI:60240"/>
    </ligand>
</feature>
<dbReference type="GO" id="GO:0004750">
    <property type="term" value="F:D-ribulose-phosphate 3-epimerase activity"/>
    <property type="evidence" value="ECO:0007669"/>
    <property type="project" value="UniProtKB-UniRule"/>
</dbReference>
<protein>
    <recommendedName>
        <fullName evidence="7 10">Ribulose-phosphate 3-epimerase</fullName>
        <ecNumber evidence="7 10">5.1.3.1</ecNumber>
    </recommendedName>
</protein>
<keyword evidence="12" id="KW-0862">Zinc</keyword>
<evidence type="ECO:0000256" key="12">
    <source>
        <dbReference type="PIRSR" id="PIRSR001461-2"/>
    </source>
</evidence>
<comment type="cofactor">
    <cofactor evidence="2">
        <name>Mn(2+)</name>
        <dbReference type="ChEBI" id="CHEBI:29035"/>
    </cofactor>
</comment>
<evidence type="ECO:0000256" key="9">
    <source>
        <dbReference type="ARBA" id="ARBA00023235"/>
    </source>
</evidence>
<evidence type="ECO:0000256" key="4">
    <source>
        <dbReference type="ARBA" id="ARBA00001947"/>
    </source>
</evidence>
<evidence type="ECO:0000313" key="14">
    <source>
        <dbReference type="EMBL" id="TWW08351.1"/>
    </source>
</evidence>
<dbReference type="GO" id="GO:0005737">
    <property type="term" value="C:cytoplasm"/>
    <property type="evidence" value="ECO:0007669"/>
    <property type="project" value="UniProtKB-ARBA"/>
</dbReference>
<feature type="binding site" evidence="12">
    <location>
        <position position="111"/>
    </location>
    <ligand>
        <name>a divalent metal cation</name>
        <dbReference type="ChEBI" id="CHEBI:60240"/>
    </ligand>
</feature>
<feature type="non-terminal residue" evidence="14">
    <location>
        <position position="1"/>
    </location>
</feature>
<dbReference type="Proteomes" id="UP000321083">
    <property type="component" value="Unassembled WGS sequence"/>
</dbReference>
<reference evidence="14 15" key="2">
    <citation type="submission" date="2019-08" db="EMBL/GenBank/DDBJ databases">
        <authorList>
            <person name="Henke P."/>
        </authorList>
    </citation>
    <scope>NUCLEOTIDE SEQUENCE [LARGE SCALE GENOMIC DNA]</scope>
    <source>
        <strain evidence="14">Phe10_nw2017</strain>
    </source>
</reference>
<feature type="binding site" evidence="12">
    <location>
        <position position="217"/>
    </location>
    <ligand>
        <name>a divalent metal cation</name>
        <dbReference type="ChEBI" id="CHEBI:60240"/>
    </ligand>
</feature>
<evidence type="ECO:0000256" key="11">
    <source>
        <dbReference type="PIRSR" id="PIRSR001461-1"/>
    </source>
</evidence>
<sequence length="266" mass="28771">VALVGLDIGFRAAHNSDLNFVQAYACCFLGYVMRSRQQLLSQIRSVSPVIAPSMLKCDFGNLHREFERLQTAGTEVLHLDVMDGHFVPNLSYGPMVIERMRQHSGAIFDAHLMISDPGRYLDEYVRVGCEAITIHLEAVPEPAGLLRAIRERGLLAGLAVNPGTGWSPAARFLDEMDLFLVMSVQPGFGGQKFIPGAISTIREARLAGGDRLLISVDGGIGKSTIAECAKAGCDLFVAGSSVFDEPCYSAAMAELRRLAMEARAAV</sequence>
<evidence type="ECO:0000256" key="6">
    <source>
        <dbReference type="ARBA" id="ARBA00009541"/>
    </source>
</evidence>
<dbReference type="InterPro" id="IPR013785">
    <property type="entry name" value="Aldolase_TIM"/>
</dbReference>
<comment type="cofactor">
    <cofactor evidence="3">
        <name>Co(2+)</name>
        <dbReference type="ChEBI" id="CHEBI:48828"/>
    </cofactor>
</comment>
<keyword evidence="12" id="KW-0170">Cobalt</keyword>
<evidence type="ECO:0000256" key="10">
    <source>
        <dbReference type="NCBIfam" id="TIGR01163"/>
    </source>
</evidence>
<evidence type="ECO:0000256" key="3">
    <source>
        <dbReference type="ARBA" id="ARBA00001941"/>
    </source>
</evidence>
<feature type="active site" description="Proton donor" evidence="11">
    <location>
        <position position="217"/>
    </location>
</feature>
<dbReference type="NCBIfam" id="NF004076">
    <property type="entry name" value="PRK05581.1-4"/>
    <property type="match status" value="1"/>
</dbReference>
<keyword evidence="8 12" id="KW-0479">Metal-binding</keyword>
<dbReference type="GO" id="GO:0046872">
    <property type="term" value="F:metal ion binding"/>
    <property type="evidence" value="ECO:0007669"/>
    <property type="project" value="UniProtKB-KW"/>
</dbReference>
<dbReference type="GO" id="GO:0005975">
    <property type="term" value="P:carbohydrate metabolic process"/>
    <property type="evidence" value="ECO:0007669"/>
    <property type="project" value="InterPro"/>
</dbReference>
<name>A0A5C6M5S3_9PLAN</name>
<comment type="catalytic activity">
    <reaction evidence="1">
        <text>D-ribulose 5-phosphate = D-xylulose 5-phosphate</text>
        <dbReference type="Rhea" id="RHEA:13677"/>
        <dbReference type="ChEBI" id="CHEBI:57737"/>
        <dbReference type="ChEBI" id="CHEBI:58121"/>
        <dbReference type="EC" id="5.1.3.1"/>
    </reaction>
</comment>
<comment type="cofactor">
    <cofactor evidence="4">
        <name>Zn(2+)</name>
        <dbReference type="ChEBI" id="CHEBI:29105"/>
    </cofactor>
</comment>
<feature type="binding site" evidence="13">
    <location>
        <position position="53"/>
    </location>
    <ligand>
        <name>substrate</name>
    </ligand>
</feature>
<accession>A0A5C6M5S3</accession>
<feature type="binding site" evidence="13">
    <location>
        <begin position="187"/>
        <end position="190"/>
    </location>
    <ligand>
        <name>substrate</name>
    </ligand>
</feature>
<evidence type="ECO:0000256" key="7">
    <source>
        <dbReference type="ARBA" id="ARBA00013188"/>
    </source>
</evidence>
<reference evidence="14 15" key="1">
    <citation type="submission" date="2019-08" db="EMBL/GenBank/DDBJ databases">
        <title>100 year-old enigma solved: identification of Planctomyces bekefii, the type genus and species of the phylum Planctomycetes.</title>
        <authorList>
            <person name="Svetlana D.N."/>
            <person name="Overmann J."/>
        </authorList>
    </citation>
    <scope>NUCLEOTIDE SEQUENCE [LARGE SCALE GENOMIC DNA]</scope>
    <source>
        <strain evidence="14">Phe10_nw2017</strain>
    </source>
</reference>
<dbReference type="SUPFAM" id="SSF51366">
    <property type="entry name" value="Ribulose-phoshate binding barrel"/>
    <property type="match status" value="1"/>
</dbReference>
<comment type="similarity">
    <text evidence="6">Belongs to the ribulose-phosphate 3-epimerase family.</text>
</comment>
<evidence type="ECO:0000256" key="2">
    <source>
        <dbReference type="ARBA" id="ARBA00001936"/>
    </source>
</evidence>
<evidence type="ECO:0000313" key="15">
    <source>
        <dbReference type="Proteomes" id="UP000321083"/>
    </source>
</evidence>
<organism evidence="14 15">
    <name type="scientific">Planctomyces bekefii</name>
    <dbReference type="NCBI Taxonomy" id="1653850"/>
    <lineage>
        <taxon>Bacteria</taxon>
        <taxon>Pseudomonadati</taxon>
        <taxon>Planctomycetota</taxon>
        <taxon>Planctomycetia</taxon>
        <taxon>Planctomycetales</taxon>
        <taxon>Planctomycetaceae</taxon>
        <taxon>Planctomyces</taxon>
    </lineage>
</organism>
<dbReference type="CDD" id="cd00429">
    <property type="entry name" value="RPE"/>
    <property type="match status" value="1"/>
</dbReference>
<dbReference type="PANTHER" id="PTHR11749">
    <property type="entry name" value="RIBULOSE-5-PHOSPHATE-3-EPIMERASE"/>
    <property type="match status" value="1"/>
</dbReference>
<feature type="binding site" evidence="12">
    <location>
        <position position="80"/>
    </location>
    <ligand>
        <name>a divalent metal cation</name>
        <dbReference type="ChEBI" id="CHEBI:60240"/>
    </ligand>
</feature>
<evidence type="ECO:0000256" key="13">
    <source>
        <dbReference type="PIRSR" id="PIRSR001461-3"/>
    </source>
</evidence>
<dbReference type="EC" id="5.1.3.1" evidence="7 10"/>
<dbReference type="InterPro" id="IPR000056">
    <property type="entry name" value="Ribul_P_3_epim-like"/>
</dbReference>
<dbReference type="NCBIfam" id="TIGR01163">
    <property type="entry name" value="rpe"/>
    <property type="match status" value="1"/>
</dbReference>
<evidence type="ECO:0000256" key="5">
    <source>
        <dbReference type="ARBA" id="ARBA00001954"/>
    </source>
</evidence>
<dbReference type="FunFam" id="3.20.20.70:FF:000004">
    <property type="entry name" value="Ribulose-phosphate 3-epimerase"/>
    <property type="match status" value="1"/>
</dbReference>
<proteinExistence type="inferred from homology"/>
<feature type="active site" description="Proton acceptor" evidence="11">
    <location>
        <position position="80"/>
    </location>
</feature>
<keyword evidence="15" id="KW-1185">Reference proteome</keyword>
<gene>
    <name evidence="14" type="primary">rpe</name>
    <name evidence="14" type="ORF">E3A20_25210</name>
</gene>
<dbReference type="InterPro" id="IPR011060">
    <property type="entry name" value="RibuloseP-bd_barrel"/>
</dbReference>
<dbReference type="InterPro" id="IPR026019">
    <property type="entry name" value="Ribul_P_3_epim"/>
</dbReference>
<keyword evidence="9" id="KW-0413">Isomerase</keyword>
<dbReference type="PROSITE" id="PS01085">
    <property type="entry name" value="RIBUL_P_3_EPIMER_1"/>
    <property type="match status" value="1"/>
</dbReference>
<keyword evidence="12" id="KW-0464">Manganese</keyword>
<comment type="caution">
    <text evidence="14">The sequence shown here is derived from an EMBL/GenBank/DDBJ whole genome shotgun (WGS) entry which is preliminary data.</text>
</comment>
<dbReference type="GO" id="GO:0006098">
    <property type="term" value="P:pentose-phosphate shunt"/>
    <property type="evidence" value="ECO:0007669"/>
    <property type="project" value="UniProtKB-UniRule"/>
</dbReference>
<comment type="cofactor">
    <cofactor evidence="5">
        <name>Fe(2+)</name>
        <dbReference type="ChEBI" id="CHEBI:29033"/>
    </cofactor>
</comment>
<dbReference type="HAMAP" id="MF_02227">
    <property type="entry name" value="RPE"/>
    <property type="match status" value="1"/>
</dbReference>
<dbReference type="Gene3D" id="3.20.20.70">
    <property type="entry name" value="Aldolase class I"/>
    <property type="match status" value="1"/>
</dbReference>
<feature type="binding site" evidence="13">
    <location>
        <begin position="239"/>
        <end position="240"/>
    </location>
    <ligand>
        <name>substrate</name>
    </ligand>
</feature>